<feature type="domain" description="3-beta hydroxysteroid dehydrogenase/isomerase" evidence="11">
    <location>
        <begin position="9"/>
        <end position="280"/>
    </location>
</feature>
<keyword evidence="5" id="KW-0256">Endoplasmic reticulum</keyword>
<dbReference type="PANTHER" id="PTHR43245">
    <property type="entry name" value="BIFUNCTIONAL POLYMYXIN RESISTANCE PROTEIN ARNA"/>
    <property type="match status" value="1"/>
</dbReference>
<reference evidence="13" key="1">
    <citation type="submission" date="2025-08" db="UniProtKB">
        <authorList>
            <consortium name="RefSeq"/>
        </authorList>
    </citation>
    <scope>IDENTIFICATION</scope>
    <source>
        <tissue evidence="13">Sperm</tissue>
    </source>
</reference>
<evidence type="ECO:0000259" key="11">
    <source>
        <dbReference type="Pfam" id="PF01073"/>
    </source>
</evidence>
<keyword evidence="8" id="KW-0496">Mitochondrion</keyword>
<protein>
    <submittedName>
        <fullName evidence="13">3 beta-hydroxysteroid dehydrogenase type 7</fullName>
    </submittedName>
</protein>
<dbReference type="KEGG" id="pmrn:116950217"/>
<organism evidence="12 13">
    <name type="scientific">Petromyzon marinus</name>
    <name type="common">Sea lamprey</name>
    <dbReference type="NCBI Taxonomy" id="7757"/>
    <lineage>
        <taxon>Eukaryota</taxon>
        <taxon>Metazoa</taxon>
        <taxon>Chordata</taxon>
        <taxon>Craniata</taxon>
        <taxon>Vertebrata</taxon>
        <taxon>Cyclostomata</taxon>
        <taxon>Hyperoartia</taxon>
        <taxon>Petromyzontiformes</taxon>
        <taxon>Petromyzontidae</taxon>
        <taxon>Petromyzon</taxon>
    </lineage>
</organism>
<evidence type="ECO:0000256" key="3">
    <source>
        <dbReference type="ARBA" id="ARBA00009219"/>
    </source>
</evidence>
<evidence type="ECO:0000256" key="6">
    <source>
        <dbReference type="ARBA" id="ARBA00022989"/>
    </source>
</evidence>
<evidence type="ECO:0000256" key="1">
    <source>
        <dbReference type="ARBA" id="ARBA00004304"/>
    </source>
</evidence>
<dbReference type="GO" id="GO:0005789">
    <property type="term" value="C:endoplasmic reticulum membrane"/>
    <property type="evidence" value="ECO:0007669"/>
    <property type="project" value="UniProtKB-SubCell"/>
</dbReference>
<name>A0AAJ7X8A0_PETMA</name>
<dbReference type="InterPro" id="IPR036291">
    <property type="entry name" value="NAD(P)-bd_dom_sf"/>
</dbReference>
<comment type="similarity">
    <text evidence="3 10">Belongs to the 3-beta-HSD family.</text>
</comment>
<dbReference type="Gene3D" id="3.40.50.720">
    <property type="entry name" value="NAD(P)-binding Rossmann-like Domain"/>
    <property type="match status" value="1"/>
</dbReference>
<dbReference type="InterPro" id="IPR002225">
    <property type="entry name" value="3Beta_OHSteriod_DH/Estase"/>
</dbReference>
<keyword evidence="9" id="KW-0472">Membrane</keyword>
<dbReference type="PANTHER" id="PTHR43245:SF51">
    <property type="entry name" value="SHORT CHAIN DEHYDROGENASE_REDUCTASE FAMILY 42E, MEMBER 2"/>
    <property type="match status" value="1"/>
</dbReference>
<keyword evidence="4" id="KW-0812">Transmembrane</keyword>
<dbReference type="GO" id="GO:0016616">
    <property type="term" value="F:oxidoreductase activity, acting on the CH-OH group of donors, NAD or NADP as acceptor"/>
    <property type="evidence" value="ECO:0007669"/>
    <property type="project" value="InterPro"/>
</dbReference>
<dbReference type="RefSeq" id="XP_032823733.1">
    <property type="nucleotide sequence ID" value="XM_032967842.1"/>
</dbReference>
<dbReference type="GO" id="GO:0006694">
    <property type="term" value="P:steroid biosynthetic process"/>
    <property type="evidence" value="ECO:0007669"/>
    <property type="project" value="InterPro"/>
</dbReference>
<evidence type="ECO:0000256" key="8">
    <source>
        <dbReference type="ARBA" id="ARBA00023128"/>
    </source>
</evidence>
<keyword evidence="6" id="KW-1133">Transmembrane helix</keyword>
<evidence type="ECO:0000313" key="12">
    <source>
        <dbReference type="Proteomes" id="UP001318040"/>
    </source>
</evidence>
<dbReference type="InterPro" id="IPR050177">
    <property type="entry name" value="Lipid_A_modif_metabolic_enz"/>
</dbReference>
<evidence type="ECO:0000313" key="13">
    <source>
        <dbReference type="RefSeq" id="XP_032823733.1"/>
    </source>
</evidence>
<dbReference type="Pfam" id="PF01073">
    <property type="entry name" value="3Beta_HSD"/>
    <property type="match status" value="1"/>
</dbReference>
<keyword evidence="12" id="KW-1185">Reference proteome</keyword>
<evidence type="ECO:0000256" key="4">
    <source>
        <dbReference type="ARBA" id="ARBA00022692"/>
    </source>
</evidence>
<evidence type="ECO:0000256" key="10">
    <source>
        <dbReference type="RuleBase" id="RU004475"/>
    </source>
</evidence>
<keyword evidence="7 10" id="KW-0560">Oxidoreductase</keyword>
<dbReference type="FunFam" id="3.40.50.720:FF:000220">
    <property type="entry name" value="3 beta-hydroxysteroid dehydrogenase/Delta 5--&gt;4-isomerase type 1"/>
    <property type="match status" value="1"/>
</dbReference>
<evidence type="ECO:0000256" key="9">
    <source>
        <dbReference type="ARBA" id="ARBA00023136"/>
    </source>
</evidence>
<accession>A0AAJ7X8A0</accession>
<dbReference type="GO" id="GO:0031966">
    <property type="term" value="C:mitochondrial membrane"/>
    <property type="evidence" value="ECO:0007669"/>
    <property type="project" value="UniProtKB-SubCell"/>
</dbReference>
<evidence type="ECO:0000256" key="2">
    <source>
        <dbReference type="ARBA" id="ARBA00004389"/>
    </source>
</evidence>
<proteinExistence type="inferred from homology"/>
<dbReference type="AlphaFoldDB" id="A0AAJ7X8A0"/>
<dbReference type="SUPFAM" id="SSF51735">
    <property type="entry name" value="NAD(P)-binding Rossmann-fold domains"/>
    <property type="match status" value="1"/>
</dbReference>
<gene>
    <name evidence="13" type="primary">HSD3B7</name>
</gene>
<evidence type="ECO:0000256" key="5">
    <source>
        <dbReference type="ARBA" id="ARBA00022824"/>
    </source>
</evidence>
<evidence type="ECO:0000256" key="7">
    <source>
        <dbReference type="ARBA" id="ARBA00023002"/>
    </source>
</evidence>
<dbReference type="Proteomes" id="UP001318040">
    <property type="component" value="Chromosome 38"/>
</dbReference>
<comment type="subcellular location">
    <subcellularLocation>
        <location evidence="2">Endoplasmic reticulum membrane</location>
        <topology evidence="2">Single-pass membrane protein</topology>
    </subcellularLocation>
    <subcellularLocation>
        <location evidence="1">Mitochondrion membrane</location>
        <topology evidence="1">Single-pass membrane protein</topology>
    </subcellularLocation>
</comment>
<dbReference type="GeneID" id="116950217"/>
<sequence length="371" mass="41455">MARDGQVFVVLGGSGFLGERVVRLLLEKMGDSLSEVRVFDCVVRDDMRAWASGPCKLTLLKGDITDYEQLAAAVRGAHAVIHAISIIDFMNIVPEERMHRINVGGTQNVVRACVEASVPILVYTSSTEVVGPNKQFDPFFRGNEDTPYKVSHNNFYSSTKCEAEKIVLSANGTKLITGGKLSTCVIRPSGIYGEKHDSLEQAYRRAQKKGGVVIRVSPTNSEHGRVYVGNVAWMHVMAAQALEKKPQVVGGQVYYACDESPFMNYTDFNMEFFSELGFRISGERMILPYYVLYLFAILQEVLHVVLGPLMGFKPILNRYMLNSLISTFSVSSDKARRHFNYEPLYSWAECREHTVAWLRALPGSAKPNPPH</sequence>